<gene>
    <name evidence="1" type="ORF">UFOVP45_101</name>
</gene>
<proteinExistence type="predicted"/>
<organism evidence="1">
    <name type="scientific">uncultured Caudovirales phage</name>
    <dbReference type="NCBI Taxonomy" id="2100421"/>
    <lineage>
        <taxon>Viruses</taxon>
        <taxon>Duplodnaviria</taxon>
        <taxon>Heunggongvirae</taxon>
        <taxon>Uroviricota</taxon>
        <taxon>Caudoviricetes</taxon>
        <taxon>Peduoviridae</taxon>
        <taxon>Maltschvirus</taxon>
        <taxon>Maltschvirus maltsch</taxon>
    </lineage>
</organism>
<protein>
    <submittedName>
        <fullName evidence="1">Uncharacterized protein</fullName>
    </submittedName>
</protein>
<accession>A0A6J5KVC2</accession>
<name>A0A6J5KVC2_9CAUD</name>
<reference evidence="1" key="1">
    <citation type="submission" date="2020-04" db="EMBL/GenBank/DDBJ databases">
        <authorList>
            <person name="Chiriac C."/>
            <person name="Salcher M."/>
            <person name="Ghai R."/>
            <person name="Kavagutti S V."/>
        </authorList>
    </citation>
    <scope>NUCLEOTIDE SEQUENCE</scope>
</reference>
<sequence>MSEPQGYTQAVVDILNSKLGQSITQAFTAGEEQERERIINLLEDLDCEKNGNPNHDTHDCLYYQTADSLIALIKGEGENPKDNESVSLLPEEEN</sequence>
<dbReference type="EMBL" id="LR796175">
    <property type="protein sequence ID" value="CAB4124019.1"/>
    <property type="molecule type" value="Genomic_DNA"/>
</dbReference>
<evidence type="ECO:0000313" key="1">
    <source>
        <dbReference type="EMBL" id="CAB4124019.1"/>
    </source>
</evidence>